<dbReference type="EMBL" id="DS114075">
    <property type="protein sequence ID" value="EAX90897.1"/>
    <property type="molecule type" value="Genomic_DNA"/>
</dbReference>
<evidence type="ECO:0000313" key="12">
    <source>
        <dbReference type="Proteomes" id="UP000001542"/>
    </source>
</evidence>
<dbReference type="RefSeq" id="XP_001303827.1">
    <property type="nucleotide sequence ID" value="XM_001303826.1"/>
</dbReference>
<accession>A2FW26</accession>
<proteinExistence type="inferred from homology"/>
<evidence type="ECO:0000256" key="4">
    <source>
        <dbReference type="ARBA" id="ARBA00022912"/>
    </source>
</evidence>
<dbReference type="VEuPathDB" id="TrichDB:TVAG_376810"/>
<evidence type="ECO:0000256" key="7">
    <source>
        <dbReference type="ARBA" id="ARBA00048336"/>
    </source>
</evidence>
<evidence type="ECO:0000256" key="1">
    <source>
        <dbReference type="ARBA" id="ARBA00001936"/>
    </source>
</evidence>
<evidence type="ECO:0000256" key="6">
    <source>
        <dbReference type="ARBA" id="ARBA00047761"/>
    </source>
</evidence>
<name>A2FW26_TRIV3</name>
<comment type="catalytic activity">
    <reaction evidence="6">
        <text>O-phospho-L-seryl-[protein] + H2O = L-seryl-[protein] + phosphate</text>
        <dbReference type="Rhea" id="RHEA:20629"/>
        <dbReference type="Rhea" id="RHEA-COMP:9863"/>
        <dbReference type="Rhea" id="RHEA-COMP:11604"/>
        <dbReference type="ChEBI" id="CHEBI:15377"/>
        <dbReference type="ChEBI" id="CHEBI:29999"/>
        <dbReference type="ChEBI" id="CHEBI:43474"/>
        <dbReference type="ChEBI" id="CHEBI:83421"/>
        <dbReference type="EC" id="3.1.3.16"/>
    </reaction>
</comment>
<dbReference type="CDD" id="cd00144">
    <property type="entry name" value="MPP_PPP_family"/>
    <property type="match status" value="1"/>
</dbReference>
<dbReference type="InterPro" id="IPR006186">
    <property type="entry name" value="Ser/Thr-sp_prot-phosphatase"/>
</dbReference>
<evidence type="ECO:0000256" key="8">
    <source>
        <dbReference type="RuleBase" id="RU004273"/>
    </source>
</evidence>
<evidence type="ECO:0000259" key="10">
    <source>
        <dbReference type="PROSITE" id="PS00125"/>
    </source>
</evidence>
<sequence>MIDEDFSTRLTNLLSISTSYSVNDITSFSQLRVRLKIPRIHLDILLRIIEITTDILKSEHNVMKIQSPILIVGDLHGHLLDLLRIISKHGLPPKTRYLFLGDIVDRGEFSLETLTLVFTLKILFPENVFIIRGNHEFPEMFETNGFSNEIYNTYGENKTLIEKLSNCFGYIPVAAIIDNKYLCIHGGIGQETESIEQIERLPRPIINFTNDLLNELVWSDPAPGIPLFMPSARGVGYLFGQKAAQSFLQKNNIELIIRGHQVTFEGIERTIDEVLTVFSASNYCGKNGNKSGIAIIEEGKLSTLVEQPLNYILRSQVHFYDTDLHSFETSGSINQNDLRGPSLPKLLGLSSRSLRGKNPIPLAHSTSQPNQRSNLSHHPTKKPVSLRKHSLMI</sequence>
<dbReference type="InterPro" id="IPR050341">
    <property type="entry name" value="PP1_catalytic_subunit"/>
</dbReference>
<dbReference type="SMART" id="SM00156">
    <property type="entry name" value="PP2Ac"/>
    <property type="match status" value="1"/>
</dbReference>
<organism evidence="11 12">
    <name type="scientific">Trichomonas vaginalis (strain ATCC PRA-98 / G3)</name>
    <dbReference type="NCBI Taxonomy" id="412133"/>
    <lineage>
        <taxon>Eukaryota</taxon>
        <taxon>Metamonada</taxon>
        <taxon>Parabasalia</taxon>
        <taxon>Trichomonadida</taxon>
        <taxon>Trichomonadidae</taxon>
        <taxon>Trichomonas</taxon>
    </lineage>
</organism>
<comment type="similarity">
    <text evidence="8">Belongs to the PPP phosphatase family.</text>
</comment>
<dbReference type="InParanoid" id="A2FW26"/>
<dbReference type="FunFam" id="3.60.21.10:FF:000132">
    <property type="entry name" value="Serine/threonine-protein phosphatase"/>
    <property type="match status" value="1"/>
</dbReference>
<evidence type="ECO:0000256" key="5">
    <source>
        <dbReference type="ARBA" id="ARBA00023211"/>
    </source>
</evidence>
<dbReference type="SMR" id="A2FW26"/>
<evidence type="ECO:0000256" key="9">
    <source>
        <dbReference type="SAM" id="MobiDB-lite"/>
    </source>
</evidence>
<dbReference type="Gene3D" id="3.60.21.10">
    <property type="match status" value="1"/>
</dbReference>
<reference evidence="11" key="1">
    <citation type="submission" date="2006-10" db="EMBL/GenBank/DDBJ databases">
        <authorList>
            <person name="Amadeo P."/>
            <person name="Zhao Q."/>
            <person name="Wortman J."/>
            <person name="Fraser-Liggett C."/>
            <person name="Carlton J."/>
        </authorList>
    </citation>
    <scope>NUCLEOTIDE SEQUENCE</scope>
    <source>
        <strain evidence="11">G3</strain>
    </source>
</reference>
<feature type="domain" description="Serine/threonine specific protein phosphatases" evidence="10">
    <location>
        <begin position="131"/>
        <end position="136"/>
    </location>
</feature>
<evidence type="ECO:0000256" key="2">
    <source>
        <dbReference type="ARBA" id="ARBA00022723"/>
    </source>
</evidence>
<feature type="compositionally biased region" description="Basic residues" evidence="9">
    <location>
        <begin position="378"/>
        <end position="393"/>
    </location>
</feature>
<evidence type="ECO:0000256" key="3">
    <source>
        <dbReference type="ARBA" id="ARBA00022801"/>
    </source>
</evidence>
<feature type="compositionally biased region" description="Polar residues" evidence="9">
    <location>
        <begin position="364"/>
        <end position="377"/>
    </location>
</feature>
<dbReference type="EC" id="3.1.3.16" evidence="8"/>
<dbReference type="PROSITE" id="PS00125">
    <property type="entry name" value="SER_THR_PHOSPHATASE"/>
    <property type="match status" value="1"/>
</dbReference>
<dbReference type="InterPro" id="IPR029052">
    <property type="entry name" value="Metallo-depent_PP-like"/>
</dbReference>
<reference evidence="11" key="2">
    <citation type="journal article" date="2007" name="Science">
        <title>Draft genome sequence of the sexually transmitted pathogen Trichomonas vaginalis.</title>
        <authorList>
            <person name="Carlton J.M."/>
            <person name="Hirt R.P."/>
            <person name="Silva J.C."/>
            <person name="Delcher A.L."/>
            <person name="Schatz M."/>
            <person name="Zhao Q."/>
            <person name="Wortman J.R."/>
            <person name="Bidwell S.L."/>
            <person name="Alsmark U.C.M."/>
            <person name="Besteiro S."/>
            <person name="Sicheritz-Ponten T."/>
            <person name="Noel C.J."/>
            <person name="Dacks J.B."/>
            <person name="Foster P.G."/>
            <person name="Simillion C."/>
            <person name="Van de Peer Y."/>
            <person name="Miranda-Saavedra D."/>
            <person name="Barton G.J."/>
            <person name="Westrop G.D."/>
            <person name="Mueller S."/>
            <person name="Dessi D."/>
            <person name="Fiori P.L."/>
            <person name="Ren Q."/>
            <person name="Paulsen I."/>
            <person name="Zhang H."/>
            <person name="Bastida-Corcuera F.D."/>
            <person name="Simoes-Barbosa A."/>
            <person name="Brown M.T."/>
            <person name="Hayes R.D."/>
            <person name="Mukherjee M."/>
            <person name="Okumura C.Y."/>
            <person name="Schneider R."/>
            <person name="Smith A.J."/>
            <person name="Vanacova S."/>
            <person name="Villalvazo M."/>
            <person name="Haas B.J."/>
            <person name="Pertea M."/>
            <person name="Feldblyum T.V."/>
            <person name="Utterback T.R."/>
            <person name="Shu C.L."/>
            <person name="Osoegawa K."/>
            <person name="de Jong P.J."/>
            <person name="Hrdy I."/>
            <person name="Horvathova L."/>
            <person name="Zubacova Z."/>
            <person name="Dolezal P."/>
            <person name="Malik S.B."/>
            <person name="Logsdon J.M. Jr."/>
            <person name="Henze K."/>
            <person name="Gupta A."/>
            <person name="Wang C.C."/>
            <person name="Dunne R.L."/>
            <person name="Upcroft J.A."/>
            <person name="Upcroft P."/>
            <person name="White O."/>
            <person name="Salzberg S.L."/>
            <person name="Tang P."/>
            <person name="Chiu C.-H."/>
            <person name="Lee Y.-S."/>
            <person name="Embley T.M."/>
            <person name="Coombs G.H."/>
            <person name="Mottram J.C."/>
            <person name="Tachezy J."/>
            <person name="Fraser-Liggett C.M."/>
            <person name="Johnson P.J."/>
        </authorList>
    </citation>
    <scope>NUCLEOTIDE SEQUENCE [LARGE SCALE GENOMIC DNA]</scope>
    <source>
        <strain evidence="11">G3</strain>
    </source>
</reference>
<dbReference type="PANTHER" id="PTHR11668">
    <property type="entry name" value="SERINE/THREONINE PROTEIN PHOSPHATASE"/>
    <property type="match status" value="1"/>
</dbReference>
<dbReference type="VEuPathDB" id="TrichDB:TVAGG3_0623430"/>
<dbReference type="GO" id="GO:0005737">
    <property type="term" value="C:cytoplasm"/>
    <property type="evidence" value="ECO:0000318"/>
    <property type="project" value="GO_Central"/>
</dbReference>
<dbReference type="eggNOG" id="KOG0374">
    <property type="taxonomic scope" value="Eukaryota"/>
</dbReference>
<dbReference type="PRINTS" id="PR00114">
    <property type="entry name" value="STPHPHTASE"/>
</dbReference>
<dbReference type="KEGG" id="tva:75663601"/>
<dbReference type="Pfam" id="PF00149">
    <property type="entry name" value="Metallophos"/>
    <property type="match status" value="1"/>
</dbReference>
<evidence type="ECO:0000313" key="11">
    <source>
        <dbReference type="EMBL" id="EAX90897.1"/>
    </source>
</evidence>
<dbReference type="Proteomes" id="UP000001542">
    <property type="component" value="Unassembled WGS sequence"/>
</dbReference>
<protein>
    <recommendedName>
        <fullName evidence="8">Serine/threonine-protein phosphatase</fullName>
        <ecNumber evidence="8">3.1.3.16</ecNumber>
    </recommendedName>
</protein>
<keyword evidence="5" id="KW-0464">Manganese</keyword>
<dbReference type="PANTHER" id="PTHR11668:SF300">
    <property type="entry name" value="SERINE_THREONINE-PROTEIN PHOSPHATASE"/>
    <property type="match status" value="1"/>
</dbReference>
<dbReference type="STRING" id="5722.A2FW26"/>
<keyword evidence="12" id="KW-1185">Reference proteome</keyword>
<gene>
    <name evidence="11" type="ORF">TVAG_376810</name>
</gene>
<comment type="cofactor">
    <cofactor evidence="1">
        <name>Mn(2+)</name>
        <dbReference type="ChEBI" id="CHEBI:29035"/>
    </cofactor>
</comment>
<keyword evidence="2" id="KW-0479">Metal-binding</keyword>
<dbReference type="GO" id="GO:0005634">
    <property type="term" value="C:nucleus"/>
    <property type="evidence" value="ECO:0000318"/>
    <property type="project" value="GO_Central"/>
</dbReference>
<dbReference type="SUPFAM" id="SSF56300">
    <property type="entry name" value="Metallo-dependent phosphatases"/>
    <property type="match status" value="1"/>
</dbReference>
<dbReference type="GO" id="GO:0046872">
    <property type="term" value="F:metal ion binding"/>
    <property type="evidence" value="ECO:0007669"/>
    <property type="project" value="UniProtKB-KW"/>
</dbReference>
<keyword evidence="4" id="KW-0904">Protein phosphatase</keyword>
<comment type="catalytic activity">
    <reaction evidence="7 8">
        <text>O-phospho-L-threonyl-[protein] + H2O = L-threonyl-[protein] + phosphate</text>
        <dbReference type="Rhea" id="RHEA:47004"/>
        <dbReference type="Rhea" id="RHEA-COMP:11060"/>
        <dbReference type="Rhea" id="RHEA-COMP:11605"/>
        <dbReference type="ChEBI" id="CHEBI:15377"/>
        <dbReference type="ChEBI" id="CHEBI:30013"/>
        <dbReference type="ChEBI" id="CHEBI:43474"/>
        <dbReference type="ChEBI" id="CHEBI:61977"/>
        <dbReference type="EC" id="3.1.3.16"/>
    </reaction>
</comment>
<dbReference type="AlphaFoldDB" id="A2FW26"/>
<dbReference type="GO" id="GO:0004722">
    <property type="term" value="F:protein serine/threonine phosphatase activity"/>
    <property type="evidence" value="ECO:0000318"/>
    <property type="project" value="GO_Central"/>
</dbReference>
<feature type="region of interest" description="Disordered" evidence="9">
    <location>
        <begin position="357"/>
        <end position="393"/>
    </location>
</feature>
<keyword evidence="3 8" id="KW-0378">Hydrolase</keyword>
<dbReference type="InterPro" id="IPR004843">
    <property type="entry name" value="Calcineurin-like_PHP"/>
</dbReference>